<name>C8VZS1_DESAS</name>
<dbReference type="OrthoDB" id="9786961at2"/>
<evidence type="ECO:0000313" key="1">
    <source>
        <dbReference type="EMBL" id="ACV63049.1"/>
    </source>
</evidence>
<evidence type="ECO:0008006" key="3">
    <source>
        <dbReference type="Google" id="ProtNLM"/>
    </source>
</evidence>
<dbReference type="PANTHER" id="PTHR38733:SF1">
    <property type="entry name" value="TYPE IV METHYL-DIRECTED RESTRICTION ENZYME ECOKMCRBC"/>
    <property type="match status" value="1"/>
</dbReference>
<protein>
    <recommendedName>
        <fullName evidence="3">5-methylcytosine restriction system component-like protein</fullName>
    </recommendedName>
</protein>
<dbReference type="REBASE" id="21971">
    <property type="entry name" value="DacMcrBCP"/>
</dbReference>
<dbReference type="InterPro" id="IPR019292">
    <property type="entry name" value="McrC"/>
</dbReference>
<dbReference type="Proteomes" id="UP000002217">
    <property type="component" value="Chromosome"/>
</dbReference>
<dbReference type="EMBL" id="CP001720">
    <property type="protein sequence ID" value="ACV63049.1"/>
    <property type="molecule type" value="Genomic_DNA"/>
</dbReference>
<dbReference type="AlphaFoldDB" id="C8VZS1"/>
<dbReference type="KEGG" id="dae:Dtox_2234"/>
<keyword evidence="2" id="KW-1185">Reference proteome</keyword>
<accession>C8VZS1</accession>
<dbReference type="eggNOG" id="COG4268">
    <property type="taxonomic scope" value="Bacteria"/>
</dbReference>
<evidence type="ECO:0000313" key="2">
    <source>
        <dbReference type="Proteomes" id="UP000002217"/>
    </source>
</evidence>
<gene>
    <name evidence="1" type="ordered locus">Dtox_2234</name>
</gene>
<dbReference type="PANTHER" id="PTHR38733">
    <property type="entry name" value="PROTEIN MCRC"/>
    <property type="match status" value="1"/>
</dbReference>
<proteinExistence type="predicted"/>
<dbReference type="Pfam" id="PF10117">
    <property type="entry name" value="McrBC"/>
    <property type="match status" value="1"/>
</dbReference>
<organism evidence="1 2">
    <name type="scientific">Desulfofarcimen acetoxidans (strain ATCC 49208 / DSM 771 / KCTC 5769 / VKM B-1644 / 5575)</name>
    <name type="common">Desulfotomaculum acetoxidans</name>
    <dbReference type="NCBI Taxonomy" id="485916"/>
    <lineage>
        <taxon>Bacteria</taxon>
        <taxon>Bacillati</taxon>
        <taxon>Bacillota</taxon>
        <taxon>Clostridia</taxon>
        <taxon>Eubacteriales</taxon>
        <taxon>Peptococcaceae</taxon>
        <taxon>Desulfofarcimen</taxon>
    </lineage>
</organism>
<dbReference type="RefSeq" id="WP_015757751.1">
    <property type="nucleotide sequence ID" value="NC_013216.1"/>
</dbReference>
<reference evidence="1 2" key="1">
    <citation type="journal article" date="2009" name="Stand. Genomic Sci.">
        <title>Complete genome sequence of Desulfotomaculum acetoxidans type strain (5575).</title>
        <authorList>
            <person name="Spring S."/>
            <person name="Lapidus A."/>
            <person name="Schroder M."/>
            <person name="Gleim D."/>
            <person name="Sims D."/>
            <person name="Meincke L."/>
            <person name="Glavina Del Rio T."/>
            <person name="Tice H."/>
            <person name="Copeland A."/>
            <person name="Cheng J.F."/>
            <person name="Lucas S."/>
            <person name="Chen F."/>
            <person name="Nolan M."/>
            <person name="Bruce D."/>
            <person name="Goodwin L."/>
            <person name="Pitluck S."/>
            <person name="Ivanova N."/>
            <person name="Mavromatis K."/>
            <person name="Mikhailova N."/>
            <person name="Pati A."/>
            <person name="Chen A."/>
            <person name="Palaniappan K."/>
            <person name="Land M."/>
            <person name="Hauser L."/>
            <person name="Chang Y.J."/>
            <person name="Jeffries C.D."/>
            <person name="Chain P."/>
            <person name="Saunders E."/>
            <person name="Brettin T."/>
            <person name="Detter J.C."/>
            <person name="Goker M."/>
            <person name="Bristow J."/>
            <person name="Eisen J.A."/>
            <person name="Markowitz V."/>
            <person name="Hugenholtz P."/>
            <person name="Kyrpides N.C."/>
            <person name="Klenk H.P."/>
            <person name="Han C."/>
        </authorList>
    </citation>
    <scope>NUCLEOTIDE SEQUENCE [LARGE SCALE GENOMIC DNA]</scope>
    <source>
        <strain evidence="2">ATCC 49208 / DSM 771 / VKM B-1644</strain>
    </source>
</reference>
<dbReference type="HOGENOM" id="CLU_046422_0_0_9"/>
<sequence length="439" mass="51385">MLDSQVIRAKDCLTFEVTSICEEAIRHFAHSYDCTKNVFRFSPKRYADDDASKVLEYDYWQRMWRAGRYVGNASFSYNNRNYDIVIEPRYGELFLFKMIEEIFNVKLVTSNAALQRKNDFGFLIRRLISFIWLHKLANANKHGLPRHNVKKNYTGYNVKGRINVKKSVISLLTKEQVVSEFYEKEIDETIARILVQAYWILVKDYELGILSLPDNAREIINLLKSSRFSSQSVSQNEYDRINYKEIYQSFREVVDFSWDIINNKTPSKSVCTQSQNGFSFFIDMAEIWELYIRTALSKHLKKDKWKVMLDYAVVYEDTFFKRCLIPDIVVKRGADVAVFDAKYKAMNYSSLDVDRNDFFQIHTYMNYYAQGKRLLAGGLIYPLEKSLPLNCKSDSLFSSNETNATFFIDGFNVTDAGEFEKEKMEFLQRISAVLAITNT</sequence>